<organism evidence="2 3">
    <name type="scientific">Arthrobacter deserti</name>
    <dbReference type="NCBI Taxonomy" id="1742687"/>
    <lineage>
        <taxon>Bacteria</taxon>
        <taxon>Bacillati</taxon>
        <taxon>Actinomycetota</taxon>
        <taxon>Actinomycetes</taxon>
        <taxon>Micrococcales</taxon>
        <taxon>Micrococcaceae</taxon>
        <taxon>Arthrobacter</taxon>
    </lineage>
</organism>
<gene>
    <name evidence="2" type="ORF">HER39_17980</name>
</gene>
<evidence type="ECO:0000313" key="3">
    <source>
        <dbReference type="Proteomes" id="UP000523795"/>
    </source>
</evidence>
<sequence>NEGLNGFYQSAVQEAGIQPLSRPEVEITEVPDPSANEGQLVFQVEVDVRPEIELPEYAGLE</sequence>
<comment type="caution">
    <text evidence="2">The sequence shown here is derived from an EMBL/GenBank/DDBJ whole genome shotgun (WGS) entry which is preliminary data.</text>
</comment>
<dbReference type="Gene3D" id="3.30.70.1050">
    <property type="entry name" value="Trigger factor ribosome-binding domain"/>
    <property type="match status" value="1"/>
</dbReference>
<feature type="non-terminal residue" evidence="2">
    <location>
        <position position="61"/>
    </location>
</feature>
<dbReference type="SUPFAM" id="SSF102735">
    <property type="entry name" value="Trigger factor ribosome-binding domain"/>
    <property type="match status" value="1"/>
</dbReference>
<dbReference type="Pfam" id="PF05697">
    <property type="entry name" value="Trigger_N"/>
    <property type="match status" value="1"/>
</dbReference>
<accession>A0ABX1JTP7</accession>
<feature type="domain" description="Trigger factor ribosome-binding bacterial" evidence="1">
    <location>
        <begin position="2"/>
        <end position="61"/>
    </location>
</feature>
<name>A0ABX1JTP7_9MICC</name>
<dbReference type="Proteomes" id="UP000523795">
    <property type="component" value="Unassembled WGS sequence"/>
</dbReference>
<protein>
    <submittedName>
        <fullName evidence="2">Trigger factor</fullName>
    </submittedName>
</protein>
<keyword evidence="3" id="KW-1185">Reference proteome</keyword>
<evidence type="ECO:0000259" key="1">
    <source>
        <dbReference type="Pfam" id="PF05697"/>
    </source>
</evidence>
<dbReference type="InterPro" id="IPR036611">
    <property type="entry name" value="Trigger_fac_ribosome-bd_sf"/>
</dbReference>
<feature type="non-terminal residue" evidence="2">
    <location>
        <position position="1"/>
    </location>
</feature>
<dbReference type="EMBL" id="JAAZSR010000531">
    <property type="protein sequence ID" value="NKX52426.1"/>
    <property type="molecule type" value="Genomic_DNA"/>
</dbReference>
<reference evidence="2 3" key="1">
    <citation type="submission" date="2020-04" db="EMBL/GenBank/DDBJ databases">
        <authorList>
            <person name="Liu S."/>
        </authorList>
    </citation>
    <scope>NUCLEOTIDE SEQUENCE [LARGE SCALE GENOMIC DNA]</scope>
    <source>
        <strain evidence="2 3">CGMCC 1.15091</strain>
    </source>
</reference>
<dbReference type="InterPro" id="IPR008881">
    <property type="entry name" value="Trigger_fac_ribosome-bd_bac"/>
</dbReference>
<proteinExistence type="predicted"/>
<evidence type="ECO:0000313" key="2">
    <source>
        <dbReference type="EMBL" id="NKX52426.1"/>
    </source>
</evidence>